<reference evidence="7" key="1">
    <citation type="submission" date="2016-09" db="EMBL/GenBank/DDBJ databases">
        <authorList>
            <person name="Lysoe E."/>
        </authorList>
    </citation>
    <scope>NUCLEOTIDE SEQUENCE [LARGE SCALE GENOMIC DNA]</scope>
    <source>
        <strain evidence="7">LJ96T</strain>
    </source>
</reference>
<dbReference type="RefSeq" id="WP_046966611.1">
    <property type="nucleotide sequence ID" value="NZ_CP017480.1"/>
</dbReference>
<evidence type="ECO:0000256" key="2">
    <source>
        <dbReference type="ARBA" id="ARBA00022723"/>
    </source>
</evidence>
<protein>
    <submittedName>
        <fullName evidence="6">Cysteine dioxygenase</fullName>
    </submittedName>
</protein>
<organism evidence="6 7">
    <name type="scientific">Luteibacter rhizovicinus DSM 16549</name>
    <dbReference type="NCBI Taxonomy" id="1440763"/>
    <lineage>
        <taxon>Bacteria</taxon>
        <taxon>Pseudomonadati</taxon>
        <taxon>Pseudomonadota</taxon>
        <taxon>Gammaproteobacteria</taxon>
        <taxon>Lysobacterales</taxon>
        <taxon>Rhodanobacteraceae</taxon>
        <taxon>Luteibacter</taxon>
    </lineage>
</organism>
<evidence type="ECO:0000313" key="7">
    <source>
        <dbReference type="Proteomes" id="UP000182987"/>
    </source>
</evidence>
<proteinExistence type="inferred from homology"/>
<evidence type="ECO:0000313" key="6">
    <source>
        <dbReference type="EMBL" id="APG05361.1"/>
    </source>
</evidence>
<dbReference type="GO" id="GO:0008198">
    <property type="term" value="F:ferrous iron binding"/>
    <property type="evidence" value="ECO:0007669"/>
    <property type="project" value="TreeGrafter"/>
</dbReference>
<sequence>MITVDFPGSRKLIDAIDASVAQASTPAITDALRNALCRLIRSEEVKLPECVFEMAGDHYARRELYRSDDHGYSVIAMTWGPGQGTLIHDHSGMWCVEGVWAGSLEIVQYELGEHEAERYHFRPVGSIQAGPGSAGSLIPPHEYHTIRNPSEDSVAVSLHIYSGRMTQCAVFKPEGDDWYQRTERQLGLDQVH</sequence>
<keyword evidence="7" id="KW-1185">Reference proteome</keyword>
<dbReference type="CDD" id="cd10548">
    <property type="entry name" value="cupin_CDO"/>
    <property type="match status" value="1"/>
</dbReference>
<dbReference type="InterPro" id="IPR010300">
    <property type="entry name" value="CDO_1"/>
</dbReference>
<keyword evidence="3 6" id="KW-0223">Dioxygenase</keyword>
<dbReference type="PANTHER" id="PTHR12918">
    <property type="entry name" value="CYSTEINE DIOXYGENASE"/>
    <property type="match status" value="1"/>
</dbReference>
<dbReference type="GO" id="GO:0016702">
    <property type="term" value="F:oxidoreductase activity, acting on single donors with incorporation of molecular oxygen, incorporation of two atoms of oxygen"/>
    <property type="evidence" value="ECO:0007669"/>
    <property type="project" value="InterPro"/>
</dbReference>
<evidence type="ECO:0000256" key="3">
    <source>
        <dbReference type="ARBA" id="ARBA00022964"/>
    </source>
</evidence>
<dbReference type="Pfam" id="PF05995">
    <property type="entry name" value="CDO_I"/>
    <property type="match status" value="1"/>
</dbReference>
<name>A0A0G9HFN5_9GAMM</name>
<dbReference type="OrthoDB" id="7059163at2"/>
<gene>
    <name evidence="6" type="ORF">BJI69_16600</name>
</gene>
<dbReference type="SUPFAM" id="SSF51182">
    <property type="entry name" value="RmlC-like cupins"/>
    <property type="match status" value="1"/>
</dbReference>
<accession>A0A0G9HFN5</accession>
<keyword evidence="5" id="KW-0408">Iron</keyword>
<keyword evidence="2" id="KW-0479">Metal-binding</keyword>
<dbReference type="KEGG" id="lrz:BJI69_16600"/>
<evidence type="ECO:0000256" key="5">
    <source>
        <dbReference type="ARBA" id="ARBA00023004"/>
    </source>
</evidence>
<evidence type="ECO:0000256" key="1">
    <source>
        <dbReference type="ARBA" id="ARBA00006622"/>
    </source>
</evidence>
<comment type="similarity">
    <text evidence="1">Belongs to the cysteine dioxygenase family.</text>
</comment>
<dbReference type="PATRIC" id="fig|1440763.5.peg.660"/>
<evidence type="ECO:0000256" key="4">
    <source>
        <dbReference type="ARBA" id="ARBA00023002"/>
    </source>
</evidence>
<keyword evidence="4" id="KW-0560">Oxidoreductase</keyword>
<dbReference type="InterPro" id="IPR014710">
    <property type="entry name" value="RmlC-like_jellyroll"/>
</dbReference>
<dbReference type="InterPro" id="IPR011051">
    <property type="entry name" value="RmlC_Cupin_sf"/>
</dbReference>
<dbReference type="STRING" id="1440763.BJI69_16600"/>
<dbReference type="Proteomes" id="UP000182987">
    <property type="component" value="Chromosome"/>
</dbReference>
<dbReference type="AlphaFoldDB" id="A0A0G9HFN5"/>
<dbReference type="PANTHER" id="PTHR12918:SF1">
    <property type="entry name" value="CYSTEINE DIOXYGENASE TYPE 1"/>
    <property type="match status" value="1"/>
</dbReference>
<dbReference type="EMBL" id="CP017480">
    <property type="protein sequence ID" value="APG05361.1"/>
    <property type="molecule type" value="Genomic_DNA"/>
</dbReference>
<dbReference type="Gene3D" id="2.60.120.10">
    <property type="entry name" value="Jelly Rolls"/>
    <property type="match status" value="1"/>
</dbReference>